<keyword evidence="1" id="KW-0479">Metal-binding</keyword>
<protein>
    <submittedName>
        <fullName evidence="1">C2H2 type zinc-finger protein</fullName>
    </submittedName>
</protein>
<dbReference type="GO" id="GO:0008270">
    <property type="term" value="F:zinc ion binding"/>
    <property type="evidence" value="ECO:0007669"/>
    <property type="project" value="UniProtKB-KW"/>
</dbReference>
<evidence type="ECO:0000313" key="1">
    <source>
        <dbReference type="EMBL" id="DAF85108.1"/>
    </source>
</evidence>
<sequence>MTHTKEVRRTAEPARFPPFVCLLCRKFLCWQKHYM</sequence>
<keyword evidence="1" id="KW-0863">Zinc-finger</keyword>
<organism evidence="1">
    <name type="scientific">Siphoviridae sp. ctxdc10</name>
    <dbReference type="NCBI Taxonomy" id="2825740"/>
    <lineage>
        <taxon>Viruses</taxon>
        <taxon>Duplodnaviria</taxon>
        <taxon>Heunggongvirae</taxon>
        <taxon>Uroviricota</taxon>
        <taxon>Caudoviricetes</taxon>
    </lineage>
</organism>
<keyword evidence="1" id="KW-0862">Zinc</keyword>
<proteinExistence type="predicted"/>
<reference evidence="1" key="1">
    <citation type="journal article" date="2021" name="Proc. Natl. Acad. Sci. U.S.A.">
        <title>A Catalog of Tens of Thousands of Viruses from Human Metagenomes Reveals Hidden Associations with Chronic Diseases.</title>
        <authorList>
            <person name="Tisza M.J."/>
            <person name="Buck C.B."/>
        </authorList>
    </citation>
    <scope>NUCLEOTIDE SEQUENCE</scope>
    <source>
        <strain evidence="1">Ctxdc10</strain>
    </source>
</reference>
<name>A0A8S5TSB6_9CAUD</name>
<dbReference type="EMBL" id="BK015918">
    <property type="protein sequence ID" value="DAF85108.1"/>
    <property type="molecule type" value="Genomic_DNA"/>
</dbReference>
<accession>A0A8S5TSB6</accession>